<dbReference type="InterPro" id="IPR017937">
    <property type="entry name" value="Thioredoxin_CS"/>
</dbReference>
<evidence type="ECO:0000256" key="2">
    <source>
        <dbReference type="PIRNR" id="PIRNR000077"/>
    </source>
</evidence>
<comment type="similarity">
    <text evidence="2">Belongs to the thioredoxin family.</text>
</comment>
<dbReference type="PANTHER" id="PTHR46115">
    <property type="entry name" value="THIOREDOXIN-LIKE PROTEIN 1"/>
    <property type="match status" value="1"/>
</dbReference>
<feature type="site" description="Deprotonates C-terminal active site Cys" evidence="3">
    <location>
        <position position="26"/>
    </location>
</feature>
<dbReference type="OrthoDB" id="2121326at2759"/>
<gene>
    <name evidence="6" type="primary">TXNDC2</name>
    <name evidence="6" type="ORF">EC973_003193</name>
</gene>
<evidence type="ECO:0000259" key="5">
    <source>
        <dbReference type="PROSITE" id="PS51352"/>
    </source>
</evidence>
<evidence type="ECO:0000256" key="1">
    <source>
        <dbReference type="ARBA" id="ARBA00023157"/>
    </source>
</evidence>
<feature type="disulfide bond" description="Redox-active" evidence="4">
    <location>
        <begin position="32"/>
        <end position="35"/>
    </location>
</feature>
<keyword evidence="7" id="KW-1185">Reference proteome</keyword>
<dbReference type="AlphaFoldDB" id="A0A8H7BI57"/>
<dbReference type="InterPro" id="IPR013766">
    <property type="entry name" value="Thioredoxin_domain"/>
</dbReference>
<dbReference type="Gene3D" id="3.40.30.10">
    <property type="entry name" value="Glutaredoxin"/>
    <property type="match status" value="1"/>
</dbReference>
<evidence type="ECO:0000313" key="7">
    <source>
        <dbReference type="Proteomes" id="UP000605846"/>
    </source>
</evidence>
<reference evidence="6" key="1">
    <citation type="submission" date="2020-01" db="EMBL/GenBank/DDBJ databases">
        <title>Genome Sequencing of Three Apophysomyces-Like Fungal Strains Confirms a Novel Fungal Genus in the Mucoromycota with divergent Burkholderia-like Endosymbiotic Bacteria.</title>
        <authorList>
            <person name="Stajich J.E."/>
            <person name="Macias A.M."/>
            <person name="Carter-House D."/>
            <person name="Lovett B."/>
            <person name="Kasson L.R."/>
            <person name="Berry K."/>
            <person name="Grigoriev I."/>
            <person name="Chang Y."/>
            <person name="Spatafora J."/>
            <person name="Kasson M.T."/>
        </authorList>
    </citation>
    <scope>NUCLEOTIDE SEQUENCE</scope>
    <source>
        <strain evidence="6">NRRL A-21654</strain>
    </source>
</reference>
<dbReference type="InterPro" id="IPR005746">
    <property type="entry name" value="Thioredoxin"/>
</dbReference>
<organism evidence="6 7">
    <name type="scientific">Apophysomyces ossiformis</name>
    <dbReference type="NCBI Taxonomy" id="679940"/>
    <lineage>
        <taxon>Eukaryota</taxon>
        <taxon>Fungi</taxon>
        <taxon>Fungi incertae sedis</taxon>
        <taxon>Mucoromycota</taxon>
        <taxon>Mucoromycotina</taxon>
        <taxon>Mucoromycetes</taxon>
        <taxon>Mucorales</taxon>
        <taxon>Mucorineae</taxon>
        <taxon>Mucoraceae</taxon>
        <taxon>Apophysomyces</taxon>
    </lineage>
</organism>
<accession>A0A8H7BI57</accession>
<proteinExistence type="inferred from homology"/>
<dbReference type="PIRSF" id="PIRSF000077">
    <property type="entry name" value="Thioredoxin"/>
    <property type="match status" value="1"/>
</dbReference>
<dbReference type="CDD" id="cd02947">
    <property type="entry name" value="TRX_family"/>
    <property type="match status" value="1"/>
</dbReference>
<comment type="caution">
    <text evidence="6">The sequence shown here is derived from an EMBL/GenBank/DDBJ whole genome shotgun (WGS) entry which is preliminary data.</text>
</comment>
<dbReference type="PROSITE" id="PS51352">
    <property type="entry name" value="THIOREDOXIN_2"/>
    <property type="match status" value="1"/>
</dbReference>
<evidence type="ECO:0000313" key="6">
    <source>
        <dbReference type="EMBL" id="KAF7722383.1"/>
    </source>
</evidence>
<feature type="active site" description="Nucleophile" evidence="3">
    <location>
        <position position="35"/>
    </location>
</feature>
<dbReference type="FunFam" id="3.40.30.10:FF:000245">
    <property type="entry name" value="Thioredoxin"/>
    <property type="match status" value="1"/>
</dbReference>
<dbReference type="InterPro" id="IPR036249">
    <property type="entry name" value="Thioredoxin-like_sf"/>
</dbReference>
<dbReference type="Pfam" id="PF00085">
    <property type="entry name" value="Thioredoxin"/>
    <property type="match status" value="1"/>
</dbReference>
<evidence type="ECO:0000256" key="4">
    <source>
        <dbReference type="PIRSR" id="PIRSR000077-4"/>
    </source>
</evidence>
<dbReference type="SUPFAM" id="SSF52833">
    <property type="entry name" value="Thioredoxin-like"/>
    <property type="match status" value="1"/>
</dbReference>
<feature type="active site" description="Nucleophile" evidence="3">
    <location>
        <position position="32"/>
    </location>
</feature>
<dbReference type="GO" id="GO:0015035">
    <property type="term" value="F:protein-disulfide reductase activity"/>
    <property type="evidence" value="ECO:0007669"/>
    <property type="project" value="InterPro"/>
</dbReference>
<keyword evidence="4" id="KW-0676">Redox-active center</keyword>
<protein>
    <recommendedName>
        <fullName evidence="2">Thioredoxin</fullName>
    </recommendedName>
</protein>
<name>A0A8H7BI57_9FUNG</name>
<sequence length="108" mass="11943">MPGIREIVSFEEYKEIIATNKFVVVDFHATWCGPCKLIAPLIKELADATENQHIVFLKVNVDDAAEISQDVGIRAMPTFLFYKDGEKVNEIVGANKAKIVETVASFAA</sequence>
<dbReference type="Proteomes" id="UP000605846">
    <property type="component" value="Unassembled WGS sequence"/>
</dbReference>
<feature type="site" description="Contributes to redox potential value" evidence="3">
    <location>
        <position position="33"/>
    </location>
</feature>
<feature type="domain" description="Thioredoxin" evidence="5">
    <location>
        <begin position="1"/>
        <end position="108"/>
    </location>
</feature>
<evidence type="ECO:0000256" key="3">
    <source>
        <dbReference type="PIRSR" id="PIRSR000077-1"/>
    </source>
</evidence>
<dbReference type="PRINTS" id="PR00421">
    <property type="entry name" value="THIOREDOXIN"/>
</dbReference>
<dbReference type="NCBIfam" id="TIGR01068">
    <property type="entry name" value="thioredoxin"/>
    <property type="match status" value="1"/>
</dbReference>
<dbReference type="PROSITE" id="PS00194">
    <property type="entry name" value="THIOREDOXIN_1"/>
    <property type="match status" value="1"/>
</dbReference>
<dbReference type="EMBL" id="JABAYA010000198">
    <property type="protein sequence ID" value="KAF7722383.1"/>
    <property type="molecule type" value="Genomic_DNA"/>
</dbReference>
<feature type="site" description="Contributes to redox potential value" evidence="3">
    <location>
        <position position="34"/>
    </location>
</feature>
<keyword evidence="1 4" id="KW-1015">Disulfide bond</keyword>